<dbReference type="OrthoDB" id="6420902at2"/>
<dbReference type="RefSeq" id="WP_128602226.1">
    <property type="nucleotide sequence ID" value="NZ_MLFS01000048.1"/>
</dbReference>
<dbReference type="Pfam" id="PF10798">
    <property type="entry name" value="YmgB"/>
    <property type="match status" value="1"/>
</dbReference>
<dbReference type="Gene3D" id="1.20.5.5260">
    <property type="match status" value="1"/>
</dbReference>
<protein>
    <submittedName>
        <fullName evidence="1">Two-component-system connector protein YcgZ</fullName>
    </submittedName>
</protein>
<dbReference type="Proteomes" id="UP000193104">
    <property type="component" value="Unassembled WGS sequence"/>
</dbReference>
<evidence type="ECO:0000313" key="1">
    <source>
        <dbReference type="EMBL" id="ORM71447.1"/>
    </source>
</evidence>
<gene>
    <name evidence="1" type="ORF">HA48_15815</name>
</gene>
<comment type="caution">
    <text evidence="1">The sequence shown here is derived from an EMBL/GenBank/DDBJ whole genome shotgun (WGS) entry which is preliminary data.</text>
</comment>
<accession>A0A1X1D499</accession>
<evidence type="ECO:0000313" key="2">
    <source>
        <dbReference type="Proteomes" id="UP000193104"/>
    </source>
</evidence>
<sequence>MRQNGYTPNSVEAIANYFSKASLPSQQETLGQVVVEILREGRNLNRKSLCTKLLRRLELASTTEEEHHYHQLIGLLFERES</sequence>
<keyword evidence="2" id="KW-1185">Reference proteome</keyword>
<dbReference type="NCBIfam" id="NF040640">
    <property type="entry name" value="YcgZ_fam"/>
    <property type="match status" value="1"/>
</dbReference>
<name>A0A1X1D499_9GAMM</name>
<dbReference type="GO" id="GO:0071468">
    <property type="term" value="P:cellular response to acidic pH"/>
    <property type="evidence" value="ECO:0007669"/>
    <property type="project" value="InterPro"/>
</dbReference>
<dbReference type="AlphaFoldDB" id="A0A1X1D499"/>
<dbReference type="EMBL" id="MLFS01000048">
    <property type="protein sequence ID" value="ORM71447.1"/>
    <property type="molecule type" value="Genomic_DNA"/>
</dbReference>
<reference evidence="1 2" key="1">
    <citation type="journal article" date="2017" name="Antonie Van Leeuwenhoek">
        <title>Phylogenomic resolution of the bacterial genus Pantoea and its relationship with Erwinia and Tatumella.</title>
        <authorList>
            <person name="Palmer M."/>
            <person name="Steenkamp E.T."/>
            <person name="Coetzee M.P."/>
            <person name="Chan W.Y."/>
            <person name="van Zyl E."/>
            <person name="De Maayer P."/>
            <person name="Coutinho T.A."/>
            <person name="Blom J."/>
            <person name="Smits T.H."/>
            <person name="Duffy B."/>
            <person name="Venter S.N."/>
        </authorList>
    </citation>
    <scope>NUCLEOTIDE SEQUENCE [LARGE SCALE GENOMIC DNA]</scope>
    <source>
        <strain evidence="1 2">LMG 26277</strain>
    </source>
</reference>
<organism evidence="1 2">
    <name type="scientific">Pantoea wallisii</name>
    <dbReference type="NCBI Taxonomy" id="1076551"/>
    <lineage>
        <taxon>Bacteria</taxon>
        <taxon>Pseudomonadati</taxon>
        <taxon>Pseudomonadota</taxon>
        <taxon>Gammaproteobacteria</taxon>
        <taxon>Enterobacterales</taxon>
        <taxon>Erwiniaceae</taxon>
        <taxon>Pantoea</taxon>
    </lineage>
</organism>
<dbReference type="InterPro" id="IPR024753">
    <property type="entry name" value="AriR"/>
</dbReference>
<proteinExistence type="predicted"/>